<protein>
    <submittedName>
        <fullName evidence="2">Uncharacterized protein</fullName>
    </submittedName>
</protein>
<dbReference type="EMBL" id="QXEC01000005">
    <property type="protein sequence ID" value="RIV39744.1"/>
    <property type="molecule type" value="Genomic_DNA"/>
</dbReference>
<feature type="region of interest" description="Disordered" evidence="1">
    <location>
        <begin position="305"/>
        <end position="326"/>
    </location>
</feature>
<dbReference type="Proteomes" id="UP000283832">
    <property type="component" value="Unassembled WGS sequence"/>
</dbReference>
<accession>A0A418MY09</accession>
<organism evidence="2 3">
    <name type="scientific">Micromonospora radicis</name>
    <dbReference type="NCBI Taxonomy" id="1894971"/>
    <lineage>
        <taxon>Bacteria</taxon>
        <taxon>Bacillati</taxon>
        <taxon>Actinomycetota</taxon>
        <taxon>Actinomycetes</taxon>
        <taxon>Micromonosporales</taxon>
        <taxon>Micromonosporaceae</taxon>
        <taxon>Micromonospora</taxon>
    </lineage>
</organism>
<sequence>MDAPRPPTDRPPPQGPDNRAGLPPAGKPAEIRPPQPAGRPVADATAGKPATDVGAGRRLPPTADAFRGIGIEDVVADRLPTGGWVPGHDIRAPDGSYVLKPQVIRQADGPHVAYYAAWNPQTARVEFAVGPAEVDIFLKGCEKPLRVPFTDISANRWQVAAGNYFGLTGGNTEWQRESARVVDSAMRGDFGATWRHLKAANREAAQDPGFWLTILDGLRAPAPAAGTGVRAAGGKAAAGTTAAGSEAAAGGMKAAGAEAGPATRRVGSPESVKRAAPGVEGADRGPLVAATDPEIDAAVQAMTAPKVKGSSRASVDGHRVPPPQPERLDIQDVRRLPGETQREAVARVREVIGKDVADYPEVRAAWERARDHATRAEPLDKSNHSRLYDRARERFWQEVRADPAAQRRFEQAGFRFPESRQTAPTLPTNRPDLPATERRLSLDHKVEKARGENWRRTLDADNLRFELQMPNSNREHIQVRHPELRQ</sequence>
<dbReference type="OrthoDB" id="9967165at2"/>
<feature type="compositionally biased region" description="Pro residues" evidence="1">
    <location>
        <begin position="1"/>
        <end position="15"/>
    </location>
</feature>
<feature type="compositionally biased region" description="Basic and acidic residues" evidence="1">
    <location>
        <begin position="435"/>
        <end position="452"/>
    </location>
</feature>
<comment type="caution">
    <text evidence="2">The sequence shown here is derived from an EMBL/GenBank/DDBJ whole genome shotgun (WGS) entry which is preliminary data.</text>
</comment>
<keyword evidence="3" id="KW-1185">Reference proteome</keyword>
<proteinExistence type="predicted"/>
<evidence type="ECO:0000313" key="3">
    <source>
        <dbReference type="Proteomes" id="UP000283832"/>
    </source>
</evidence>
<name>A0A418MY09_9ACTN</name>
<feature type="region of interest" description="Disordered" evidence="1">
    <location>
        <begin position="255"/>
        <end position="286"/>
    </location>
</feature>
<reference evidence="2 3" key="1">
    <citation type="submission" date="2018-08" db="EMBL/GenBank/DDBJ databases">
        <title>Jishengella sp. nov., isolated from a root of Azadirachta indica A. Juss. var. siamensis Valenton.</title>
        <authorList>
            <person name="Kuncharoen N."/>
            <person name="Tanasupawat S."/>
            <person name="Kudo T."/>
            <person name="Ohkuma M."/>
        </authorList>
    </citation>
    <scope>NUCLEOTIDE SEQUENCE [LARGE SCALE GENOMIC DNA]</scope>
    <source>
        <strain evidence="2 3">AZ1-13</strain>
    </source>
</reference>
<dbReference type="RefSeq" id="WP_119574072.1">
    <property type="nucleotide sequence ID" value="NZ_QXEC01000005.1"/>
</dbReference>
<dbReference type="AlphaFoldDB" id="A0A418MY09"/>
<feature type="region of interest" description="Disordered" evidence="1">
    <location>
        <begin position="413"/>
        <end position="452"/>
    </location>
</feature>
<feature type="region of interest" description="Disordered" evidence="1">
    <location>
        <begin position="1"/>
        <end position="61"/>
    </location>
</feature>
<evidence type="ECO:0000313" key="2">
    <source>
        <dbReference type="EMBL" id="RIV39744.1"/>
    </source>
</evidence>
<evidence type="ECO:0000256" key="1">
    <source>
        <dbReference type="SAM" id="MobiDB-lite"/>
    </source>
</evidence>
<gene>
    <name evidence="2" type="ORF">D2L64_08040</name>
</gene>
<feature type="compositionally biased region" description="Polar residues" evidence="1">
    <location>
        <begin position="419"/>
        <end position="428"/>
    </location>
</feature>